<feature type="compositionally biased region" description="Basic residues" evidence="1">
    <location>
        <begin position="94"/>
        <end position="106"/>
    </location>
</feature>
<feature type="region of interest" description="Disordered" evidence="1">
    <location>
        <begin position="1134"/>
        <end position="1205"/>
    </location>
</feature>
<dbReference type="SUPFAM" id="SSF50978">
    <property type="entry name" value="WD40 repeat-like"/>
    <property type="match status" value="3"/>
</dbReference>
<dbReference type="InterPro" id="IPR015943">
    <property type="entry name" value="WD40/YVTN_repeat-like_dom_sf"/>
</dbReference>
<sequence length="2491" mass="275801">MMQHPKDKKRTRWDNCPDQPRAWPNQPPPQPLSWGQGPGPWCYPPPPPPHVLPTLHPHHPLPPPPPHHSHPPPLPHHSHPPPLPHHSHPPPPPHHSHPPPPHHHIHPPPPPRPHHYYSELDQFSAAYHSDRYDRQNPFQNPYQTPFWPSYGNTGHQHVHDQNGHINLRSDGLPGNIRENCRTSVNFNGEESDNWNPGVSLDPLVCPDVQSSATGTVKDAGTSHTGGKTQKNLTQKKAVDKNASPKEAHSQNKKNKKEKKVSSHISPSKTLCPSGRVKSKSGNTLQKSPLRQRCQRGSGVQQNGCDNSERLPLSVRRSPHNSNGPSSRASLPGGRGGQNVSGVSGKGAQNGVGYFVRSPIPGGRGGLNGRPPLPFGRGVRSPFGRTGGNQWNGTGGSRVYDDYDDEDNESDEIHQWLVSSKGNESLSGKDNDSVNKDPLPGSEEARNNAIKEAADRLKQALKTKKNVNLNKLLSSGEESKNDNQAQKTLKTFPKNLAQLELDASDMRAIGRANTEKTNCHAEDDSDDDIIEVQRPPSPVHQVIDLEPTNSFHNCSSSSDNNNSDDNASDDDSDDVPLGKKLGHVQNLCLDEDDPLSSKLDITSNPDLDGDDVPLSTRLAHVQHHMCINRNLQPDNKNRKEDHLPLPSSMEESERPTNSCNVNQCEVSQHESSVSQKNSSQIMVPNIGSAHNILNVESHDERSMHSPESGHVLWKAFSPRDRACSPNKGRPSLSPAPNLDQRRRRSSSSSSSLCESTTTQGVHRGLSNSPEQPSKPDNVEPLCPLSPFKRIYDSKQRKIISDLQKINQSKLKDLINNPRSGKFDFAMKQLMKEHRSVLSKLSREVAERRIPAEYLNPKSTELPPDDSTLLADFAIDWSSLPGELISTLGDLFSDFNSETTLNIGESQCNTLSEPSDSPDIELLSADRRSCQGQKDDQVEKEKDGLVLAPAISKDASSFVKIRVCQFAREELCSPSENYRLENNIEHPSPCPLPAPVNTETDLLVGEKQVQRGNSDWSWPNESRIECRTQEANSNQTNYPNPTCIAPRSSEDFDGPTSEPLIMDKETEPLQSVDTVSANRSLTSAVGAVKTMKNKIKPGKVKKKKKKKMANRHKRLQKKKFVRLEERSWFVESTCSKKSNSSCESKSKKITPSNPSSQNDNGTFPQCNGSFQISETVSSENIVEESRRGLRSSMSNESQRNLPNDNPSCSIESSNIPAVQQQSMSMLPVLMMTVPANETLSEVCNLSVPEMQKRIEEIDRMLQDLVQERCGLSQSLRAALAADPLQNTSVIHSAPQSSGQDAVALVEVNEIGVVSNHSAIGDSGETSKRKCPYDNQKTSKRVCHDDSESVQSIVNSDLNVQGSVSNENCLESPGSEELVQVQSKNSPKEHQNPPCKGLVTSQSSDVQLEVELDHFLNHPPFKIHPLNEVKGLIHCIKTCDTSIYASSENGLVYWIIDAEPQYLQGHFGEKNDRCVKTIEIIESRLYAASFSGQLSIYDIPDLVPNCYLYPKPKHSCTLGVSLSSSVFDWDRVYCGSTEGSVIPFNTKSFLVEEKLFDGGHPVLSMTTKTDCERRFLIVAYRRHPTEIRDAESGVLLRSFGGSEWTVYTVICHRNLVYCGANKNKILVFWFESGKKCTELVAGLGIINMKLYNDYLVCGCHDGEIYVFNLRLHVLISSLRGPGGIIYCINFNRQKMLCSTVIKSMSCITATHQNTLVMHSAAQSSRQGCAALIKANDIGVVPNHSTIDDFGETSKRKCSSNDNNKTMKRVCHDVSESGQNSASSSLNVQDSGSIVDCLENHASVQPAQVKAKSSSEEGQNPLSKSLVTSQSSDVQFEVELDHFLNHPPFKIHPLNEVKGLINCIKTCDTSIYASSENGLVYWIIDAEPQYLQGHFGEKNDRCVKTIEIIESRLYTASDSGQLSIYDIPDLVPNCYLNPKPKHSCTLGVTLTTTVFDWDRVYCGSREGSVIPFNTKSFLVEEKLFDSGHHILSMTTKTDCERRFLIVAHRRHPTEIRDAESGVLLRSFGGSEWTVYTVICHRNLVYCGANKNKILVFWFESGKKCTELVAGLGIINMKLYNDYLVCGCHDGEIYVFNLRLHVLISSLRGPGGIIYCINFNRQKMLCSTVNKSMSCITATYPLEKPNTLRKEQDEVLAVSDQKKDKASEISKKEGGQVGVVLKDLNLGSYACRNDLAGNILAIKIAGDSDVFAASSNGLVYWFRGRTWKEQVHSTFGKIKPNGSLGAVTCLEVVKSSLYTGTEDGILSIYSIPLKPEGTKIVEPILTYNISNGIQCMESCWNFLYIGTKVGSVIPFNLDAKEVGEPLSSGDYPILCIKTHKEGPRRVLIVASRQQTIAIRDALSGLLLRSFGISSPELTVYSILCHNNLVYCGSNTNNILVYDFQSGELKFKLHAGQGITAMKVYNDHLFCGCYDGKIYVFNLKTHNQVCSVNGPGNMILALDFMGKSMLCSSKSCLLTKYKHPLYTYFRDCINMIK</sequence>
<feature type="compositionally biased region" description="Polar residues" evidence="1">
    <location>
        <begin position="319"/>
        <end position="328"/>
    </location>
</feature>
<feature type="compositionally biased region" description="Pro residues" evidence="1">
    <location>
        <begin position="60"/>
        <end position="93"/>
    </location>
</feature>
<feature type="region of interest" description="Disordered" evidence="1">
    <location>
        <begin position="1362"/>
        <end position="1394"/>
    </location>
</feature>
<feature type="region of interest" description="Disordered" evidence="1">
    <location>
        <begin position="188"/>
        <end position="406"/>
    </location>
</feature>
<dbReference type="InterPro" id="IPR001680">
    <property type="entry name" value="WD40_rpt"/>
</dbReference>
<dbReference type="GeneID" id="117650438"/>
<feature type="compositionally biased region" description="Polar residues" evidence="1">
    <location>
        <begin position="751"/>
        <end position="770"/>
    </location>
</feature>
<dbReference type="PANTHER" id="PTHR14435:SF2">
    <property type="entry name" value="ZINC FINGER PROTEIN 106"/>
    <property type="match status" value="1"/>
</dbReference>
<dbReference type="KEGG" id="tpal:117650438"/>
<dbReference type="RefSeq" id="XP_034249756.1">
    <property type="nucleotide sequence ID" value="XM_034393865.1"/>
</dbReference>
<feature type="compositionally biased region" description="Polar residues" evidence="1">
    <location>
        <begin position="221"/>
        <end position="234"/>
    </location>
</feature>
<organism evidence="4">
    <name type="scientific">Thrips palmi</name>
    <name type="common">Melon thrips</name>
    <dbReference type="NCBI Taxonomy" id="161013"/>
    <lineage>
        <taxon>Eukaryota</taxon>
        <taxon>Metazoa</taxon>
        <taxon>Ecdysozoa</taxon>
        <taxon>Arthropoda</taxon>
        <taxon>Hexapoda</taxon>
        <taxon>Insecta</taxon>
        <taxon>Pterygota</taxon>
        <taxon>Neoptera</taxon>
        <taxon>Paraneoptera</taxon>
        <taxon>Thysanoptera</taxon>
        <taxon>Terebrantia</taxon>
        <taxon>Thripoidea</taxon>
        <taxon>Thripidae</taxon>
        <taxon>Thrips</taxon>
    </lineage>
</organism>
<feature type="region of interest" description="Disordered" evidence="1">
    <location>
        <begin position="512"/>
        <end position="531"/>
    </location>
</feature>
<feature type="compositionally biased region" description="Gly residues" evidence="1">
    <location>
        <begin position="332"/>
        <end position="349"/>
    </location>
</feature>
<protein>
    <submittedName>
        <fullName evidence="3 4">Uncharacterized protein LOC117650438</fullName>
    </submittedName>
</protein>
<feature type="region of interest" description="Disordered" evidence="1">
    <location>
        <begin position="1802"/>
        <end position="1822"/>
    </location>
</feature>
<dbReference type="Proteomes" id="UP000515158">
    <property type="component" value="Unplaced"/>
</dbReference>
<dbReference type="InterPro" id="IPR036322">
    <property type="entry name" value="WD40_repeat_dom_sf"/>
</dbReference>
<feature type="region of interest" description="Disordered" evidence="1">
    <location>
        <begin position="718"/>
        <end position="780"/>
    </location>
</feature>
<dbReference type="InterPro" id="IPR042622">
    <property type="entry name" value="Znf106"/>
</dbReference>
<feature type="compositionally biased region" description="Basic and acidic residues" evidence="1">
    <location>
        <begin position="236"/>
        <end position="249"/>
    </location>
</feature>
<dbReference type="OrthoDB" id="10002522at2759"/>
<feature type="compositionally biased region" description="Low complexity" evidence="1">
    <location>
        <begin position="548"/>
        <end position="564"/>
    </location>
</feature>
<evidence type="ECO:0000313" key="2">
    <source>
        <dbReference type="Proteomes" id="UP000515158"/>
    </source>
</evidence>
<feature type="compositionally biased region" description="Pro residues" evidence="1">
    <location>
        <begin position="41"/>
        <end position="51"/>
    </location>
</feature>
<feature type="region of interest" description="Disordered" evidence="1">
    <location>
        <begin position="630"/>
        <end position="658"/>
    </location>
</feature>
<keyword evidence="2" id="KW-1185">Reference proteome</keyword>
<name>A0A6P8ZY40_THRPL</name>
<accession>A0A6P8ZY40</accession>
<feature type="region of interest" description="Disordered" evidence="1">
    <location>
        <begin position="547"/>
        <end position="578"/>
    </location>
</feature>
<dbReference type="RefSeq" id="XP_034249755.1">
    <property type="nucleotide sequence ID" value="XM_034393864.1"/>
</dbReference>
<evidence type="ECO:0000313" key="4">
    <source>
        <dbReference type="RefSeq" id="XP_034249756.1"/>
    </source>
</evidence>
<feature type="compositionally biased region" description="Polar residues" evidence="1">
    <location>
        <begin position="1027"/>
        <end position="1038"/>
    </location>
</feature>
<feature type="region of interest" description="Disordered" evidence="1">
    <location>
        <begin position="1094"/>
        <end position="1113"/>
    </location>
</feature>
<feature type="compositionally biased region" description="Polar residues" evidence="1">
    <location>
        <begin position="1147"/>
        <end position="1178"/>
    </location>
</feature>
<feature type="compositionally biased region" description="Basic and acidic residues" evidence="1">
    <location>
        <begin position="512"/>
        <end position="521"/>
    </location>
</feature>
<dbReference type="GO" id="GO:0003723">
    <property type="term" value="F:RNA binding"/>
    <property type="evidence" value="ECO:0007669"/>
    <property type="project" value="InterPro"/>
</dbReference>
<feature type="region of interest" description="Disordered" evidence="1">
    <location>
        <begin position="1027"/>
        <end position="1047"/>
    </location>
</feature>
<feature type="compositionally biased region" description="Basic residues" evidence="1">
    <location>
        <begin position="1"/>
        <end position="11"/>
    </location>
</feature>
<feature type="compositionally biased region" description="Polar residues" evidence="1">
    <location>
        <begin position="1812"/>
        <end position="1822"/>
    </location>
</feature>
<dbReference type="SMART" id="SM00320">
    <property type="entry name" value="WD40"/>
    <property type="match status" value="11"/>
</dbReference>
<feature type="compositionally biased region" description="Polar residues" evidence="1">
    <location>
        <begin position="1189"/>
        <end position="1205"/>
    </location>
</feature>
<reference evidence="3 4" key="1">
    <citation type="submission" date="2025-04" db="UniProtKB">
        <authorList>
            <consortium name="RefSeq"/>
        </authorList>
    </citation>
    <scope>IDENTIFICATION</scope>
    <source>
        <tissue evidence="3 4">Total insect</tissue>
    </source>
</reference>
<proteinExistence type="predicted"/>
<feature type="compositionally biased region" description="Polar residues" evidence="1">
    <location>
        <begin position="279"/>
        <end position="288"/>
    </location>
</feature>
<gene>
    <name evidence="3 4" type="primary">LOC117650438</name>
</gene>
<feature type="region of interest" description="Disordered" evidence="1">
    <location>
        <begin position="1"/>
        <end position="117"/>
    </location>
</feature>
<feature type="region of interest" description="Disordered" evidence="1">
    <location>
        <begin position="1314"/>
        <end position="1344"/>
    </location>
</feature>
<dbReference type="Gene3D" id="2.130.10.10">
    <property type="entry name" value="YVTN repeat-like/Quinoprotein amine dehydrogenase"/>
    <property type="match status" value="3"/>
</dbReference>
<feature type="region of interest" description="Disordered" evidence="1">
    <location>
        <begin position="419"/>
        <end position="444"/>
    </location>
</feature>
<dbReference type="PANTHER" id="PTHR14435">
    <property type="entry name" value="ZINC FINGER PROTEIN 106"/>
    <property type="match status" value="1"/>
</dbReference>
<evidence type="ECO:0000313" key="3">
    <source>
        <dbReference type="RefSeq" id="XP_034249755.1"/>
    </source>
</evidence>
<evidence type="ECO:0000256" key="1">
    <source>
        <dbReference type="SAM" id="MobiDB-lite"/>
    </source>
</evidence>